<dbReference type="InterPro" id="IPR000719">
    <property type="entry name" value="Prot_kinase_dom"/>
</dbReference>
<evidence type="ECO:0000256" key="2">
    <source>
        <dbReference type="ARBA" id="ARBA00022741"/>
    </source>
</evidence>
<keyword evidence="4 5" id="KW-0067">ATP-binding</keyword>
<comment type="caution">
    <text evidence="8">The sequence shown here is derived from an EMBL/GenBank/DDBJ whole genome shotgun (WGS) entry which is preliminary data.</text>
</comment>
<keyword evidence="2 5" id="KW-0547">Nucleotide-binding</keyword>
<dbReference type="RefSeq" id="WP_345327165.1">
    <property type="nucleotide sequence ID" value="NZ_BAABGA010000090.1"/>
</dbReference>
<feature type="transmembrane region" description="Helical" evidence="6">
    <location>
        <begin position="334"/>
        <end position="353"/>
    </location>
</feature>
<feature type="domain" description="Protein kinase" evidence="7">
    <location>
        <begin position="29"/>
        <end position="293"/>
    </location>
</feature>
<evidence type="ECO:0000313" key="9">
    <source>
        <dbReference type="Proteomes" id="UP001500840"/>
    </source>
</evidence>
<evidence type="ECO:0000256" key="4">
    <source>
        <dbReference type="ARBA" id="ARBA00022840"/>
    </source>
</evidence>
<feature type="binding site" evidence="5">
    <location>
        <position position="58"/>
    </location>
    <ligand>
        <name>ATP</name>
        <dbReference type="ChEBI" id="CHEBI:30616"/>
    </ligand>
</feature>
<keyword evidence="1" id="KW-0808">Transferase</keyword>
<dbReference type="Pfam" id="PF00069">
    <property type="entry name" value="Pkinase"/>
    <property type="match status" value="1"/>
</dbReference>
<evidence type="ECO:0000259" key="7">
    <source>
        <dbReference type="PROSITE" id="PS50011"/>
    </source>
</evidence>
<dbReference type="PANTHER" id="PTHR43289">
    <property type="entry name" value="MITOGEN-ACTIVATED PROTEIN KINASE KINASE KINASE 20-RELATED"/>
    <property type="match status" value="1"/>
</dbReference>
<accession>A0ABP8NIR7</accession>
<keyword evidence="9" id="KW-1185">Reference proteome</keyword>
<evidence type="ECO:0000256" key="1">
    <source>
        <dbReference type="ARBA" id="ARBA00022679"/>
    </source>
</evidence>
<keyword evidence="6" id="KW-0812">Transmembrane</keyword>
<dbReference type="InterPro" id="IPR017441">
    <property type="entry name" value="Protein_kinase_ATP_BS"/>
</dbReference>
<gene>
    <name evidence="8" type="ORF">GCM10023156_57780</name>
</gene>
<keyword evidence="6" id="KW-0472">Membrane</keyword>
<reference evidence="9" key="1">
    <citation type="journal article" date="2019" name="Int. J. Syst. Evol. Microbiol.">
        <title>The Global Catalogue of Microorganisms (GCM) 10K type strain sequencing project: providing services to taxonomists for standard genome sequencing and annotation.</title>
        <authorList>
            <consortium name="The Broad Institute Genomics Platform"/>
            <consortium name="The Broad Institute Genome Sequencing Center for Infectious Disease"/>
            <person name="Wu L."/>
            <person name="Ma J."/>
        </authorList>
    </citation>
    <scope>NUCLEOTIDE SEQUENCE [LARGE SCALE GENOMIC DNA]</scope>
    <source>
        <strain evidence="9">JCM 17759</strain>
    </source>
</reference>
<name>A0ABP8NIR7_9BACT</name>
<dbReference type="EMBL" id="BAABGA010000090">
    <property type="protein sequence ID" value="GAA4467635.1"/>
    <property type="molecule type" value="Genomic_DNA"/>
</dbReference>
<dbReference type="PROSITE" id="PS00107">
    <property type="entry name" value="PROTEIN_KINASE_ATP"/>
    <property type="match status" value="1"/>
</dbReference>
<dbReference type="PANTHER" id="PTHR43289:SF6">
    <property type="entry name" value="SERINE_THREONINE-PROTEIN KINASE NEKL-3"/>
    <property type="match status" value="1"/>
</dbReference>
<dbReference type="SUPFAM" id="SSF56112">
    <property type="entry name" value="Protein kinase-like (PK-like)"/>
    <property type="match status" value="1"/>
</dbReference>
<evidence type="ECO:0000256" key="6">
    <source>
        <dbReference type="SAM" id="Phobius"/>
    </source>
</evidence>
<dbReference type="PROSITE" id="PS50011">
    <property type="entry name" value="PROTEIN_KINASE_DOM"/>
    <property type="match status" value="1"/>
</dbReference>
<evidence type="ECO:0000256" key="3">
    <source>
        <dbReference type="ARBA" id="ARBA00022777"/>
    </source>
</evidence>
<sequence>MTSETPLPTPPDDTDLASSKLIGCRLGDYQILRKLGRGGMADVYSARHLTLGRDVAIKILRSDYARDKDYVTRFRREAKAAAKLNHPNIVQVYDVGSVDSFHYMAQELVDGENLRSVLSKRGSLSADEAIEVIVGVASALEVASEASITHRDIKPENIMRSDRGIVKVADFGLARLGLDVDATRGDLTQAGLTLGTPRYMSPEQVQGHTVDVRSDLYSLGVTMYHLLAGRPPFEADDPLALAVMHLHETPQPLDRTRGTHDIPEWLVAIVMKLIRKRPQDRFQSASELLESIRSQATDAGFPTGATVGTAAATIRLQRVTDEARSRRNQRLRRYAAVILLPLLCTGAATAVMLSRPAKSIGRLLRPDQVPQTNSVQEQYLVALTRNDEAGWLAVSENFPPEANSINTNYYAKSMLQLARVLSGEKQWKQAAAVLERLSADPRIDRLYRTLALTQRCLALEQMNDSKRLGETRTQLQAAYRELETSNRDAALLVNRLVPEKERVRLGLQPIANSPPSS</sequence>
<dbReference type="Proteomes" id="UP001500840">
    <property type="component" value="Unassembled WGS sequence"/>
</dbReference>
<dbReference type="Gene3D" id="1.10.510.10">
    <property type="entry name" value="Transferase(Phosphotransferase) domain 1"/>
    <property type="match status" value="1"/>
</dbReference>
<evidence type="ECO:0000256" key="5">
    <source>
        <dbReference type="PROSITE-ProRule" id="PRU10141"/>
    </source>
</evidence>
<keyword evidence="6" id="KW-1133">Transmembrane helix</keyword>
<evidence type="ECO:0000313" key="8">
    <source>
        <dbReference type="EMBL" id="GAA4467635.1"/>
    </source>
</evidence>
<proteinExistence type="predicted"/>
<dbReference type="GO" id="GO:0016301">
    <property type="term" value="F:kinase activity"/>
    <property type="evidence" value="ECO:0007669"/>
    <property type="project" value="UniProtKB-KW"/>
</dbReference>
<dbReference type="CDD" id="cd14014">
    <property type="entry name" value="STKc_PknB_like"/>
    <property type="match status" value="1"/>
</dbReference>
<keyword evidence="3 8" id="KW-0418">Kinase</keyword>
<organism evidence="8 9">
    <name type="scientific">Novipirellula rosea</name>
    <dbReference type="NCBI Taxonomy" id="1031540"/>
    <lineage>
        <taxon>Bacteria</taxon>
        <taxon>Pseudomonadati</taxon>
        <taxon>Planctomycetota</taxon>
        <taxon>Planctomycetia</taxon>
        <taxon>Pirellulales</taxon>
        <taxon>Pirellulaceae</taxon>
        <taxon>Novipirellula</taxon>
    </lineage>
</organism>
<dbReference type="InterPro" id="IPR011009">
    <property type="entry name" value="Kinase-like_dom_sf"/>
</dbReference>
<dbReference type="SMART" id="SM00220">
    <property type="entry name" value="S_TKc"/>
    <property type="match status" value="1"/>
</dbReference>
<dbReference type="Gene3D" id="3.30.200.20">
    <property type="entry name" value="Phosphorylase Kinase, domain 1"/>
    <property type="match status" value="1"/>
</dbReference>
<protein>
    <submittedName>
        <fullName evidence="8">Serine/threonine-protein kinase</fullName>
    </submittedName>
</protein>